<protein>
    <submittedName>
        <fullName evidence="3">Uncharacterized protein</fullName>
    </submittedName>
</protein>
<reference evidence="3" key="1">
    <citation type="submission" date="2016-11" db="UniProtKB">
        <authorList>
            <consortium name="WormBaseParasite"/>
        </authorList>
    </citation>
    <scope>IDENTIFICATION</scope>
</reference>
<evidence type="ECO:0000256" key="1">
    <source>
        <dbReference type="SAM" id="MobiDB-lite"/>
    </source>
</evidence>
<feature type="compositionally biased region" description="Low complexity" evidence="1">
    <location>
        <begin position="46"/>
        <end position="61"/>
    </location>
</feature>
<name>A0A1I7ZS58_9BILA</name>
<proteinExistence type="predicted"/>
<organism evidence="2 3">
    <name type="scientific">Steinernema glaseri</name>
    <dbReference type="NCBI Taxonomy" id="37863"/>
    <lineage>
        <taxon>Eukaryota</taxon>
        <taxon>Metazoa</taxon>
        <taxon>Ecdysozoa</taxon>
        <taxon>Nematoda</taxon>
        <taxon>Chromadorea</taxon>
        <taxon>Rhabditida</taxon>
        <taxon>Tylenchina</taxon>
        <taxon>Panagrolaimomorpha</taxon>
        <taxon>Strongyloidoidea</taxon>
        <taxon>Steinernematidae</taxon>
        <taxon>Steinernema</taxon>
    </lineage>
</organism>
<dbReference type="Proteomes" id="UP000095287">
    <property type="component" value="Unplaced"/>
</dbReference>
<feature type="region of interest" description="Disordered" evidence="1">
    <location>
        <begin position="45"/>
        <end position="75"/>
    </location>
</feature>
<accession>A0A1I7ZS58</accession>
<evidence type="ECO:0000313" key="2">
    <source>
        <dbReference type="Proteomes" id="UP000095287"/>
    </source>
</evidence>
<sequence>MTAPGNLNRLKVLPANVHCYMFTRQTSELLLTVLINLLHFNTAWQPTPASRSTTSTTSGTPKQRTKKERSRRLGDDARPMICNVYRMPQFEWFHGWPQAIDSEVKPESNSLLHLATLPHISKTPTKTTK</sequence>
<dbReference type="WBParaSite" id="L893_g29276.t1">
    <property type="protein sequence ID" value="L893_g29276.t1"/>
    <property type="gene ID" value="L893_g29276"/>
</dbReference>
<dbReference type="AlphaFoldDB" id="A0A1I7ZS58"/>
<keyword evidence="2" id="KW-1185">Reference proteome</keyword>
<evidence type="ECO:0000313" key="3">
    <source>
        <dbReference type="WBParaSite" id="L893_g29276.t1"/>
    </source>
</evidence>